<feature type="domain" description="PNPLA" evidence="6">
    <location>
        <begin position="10"/>
        <end position="224"/>
    </location>
</feature>
<dbReference type="InterPro" id="IPR016035">
    <property type="entry name" value="Acyl_Trfase/lysoPLipase"/>
</dbReference>
<feature type="active site" description="Proton acceptor" evidence="4">
    <location>
        <position position="211"/>
    </location>
</feature>
<dbReference type="OrthoDB" id="6612291at2759"/>
<dbReference type="GO" id="GO:0016020">
    <property type="term" value="C:membrane"/>
    <property type="evidence" value="ECO:0007669"/>
    <property type="project" value="TreeGrafter"/>
</dbReference>
<name>A0A6A5Y150_9PLEO</name>
<feature type="short sequence motif" description="DGA/G" evidence="4">
    <location>
        <begin position="211"/>
        <end position="213"/>
    </location>
</feature>
<evidence type="ECO:0000256" key="4">
    <source>
        <dbReference type="PROSITE-ProRule" id="PRU01161"/>
    </source>
</evidence>
<keyword evidence="8" id="KW-1185">Reference proteome</keyword>
<feature type="short sequence motif" description="GXGXXG" evidence="4">
    <location>
        <begin position="14"/>
        <end position="19"/>
    </location>
</feature>
<dbReference type="GO" id="GO:0016042">
    <property type="term" value="P:lipid catabolic process"/>
    <property type="evidence" value="ECO:0007669"/>
    <property type="project" value="UniProtKB-UniRule"/>
</dbReference>
<sequence length="419" mass="46384">MADTQPLKILSLDGGGVRGIATLYLLRSVMHQIALSTDQRPESLRPCDYFDLIAGTSTGGLIGIMLGRLRYTVEQAIEKYIALSKDIFTAHSSEADAKFDYRILEERIKQVVTEAPCPRPDTLTIDEPLKDETIELPHNQRRSNVEPKGGCRTFVVCTISRGSGARPEILRSYKTSYEFPFSGKIWEAARATSAAPSFFAPITVDHVTYGDGATGWNNPTTLVISEVRQIWPDRPIGCLVSLGTGEEDPNQLVTAESLPKKGLRKKLFSSSMPKSSFRLEVAKYCARCLTSCTRTHENVLNNLERDDLVDSYFRLNTPGIGKIGLEEWRHIDDMIGLTVDYLNAPDMKRMKATIASKIISYHSLSVFTDTPVPPELGNMDGPEQLPTRLLVGIGQREPSEDNRFPGSASAGNEFLSHSN</sequence>
<protein>
    <submittedName>
        <fullName evidence="7">FabD/lysophospholipase-like protein</fullName>
    </submittedName>
</protein>
<dbReference type="GeneID" id="54292268"/>
<dbReference type="EMBL" id="ML978067">
    <property type="protein sequence ID" value="KAF2018530.1"/>
    <property type="molecule type" value="Genomic_DNA"/>
</dbReference>
<evidence type="ECO:0000256" key="5">
    <source>
        <dbReference type="SAM" id="MobiDB-lite"/>
    </source>
</evidence>
<dbReference type="CDD" id="cd07216">
    <property type="entry name" value="Pat17_PNPLA8_PNPLA9_like3"/>
    <property type="match status" value="1"/>
</dbReference>
<evidence type="ECO:0000313" key="7">
    <source>
        <dbReference type="EMBL" id="KAF2018530.1"/>
    </source>
</evidence>
<feature type="short sequence motif" description="GXSXG" evidence="4">
    <location>
        <begin position="55"/>
        <end position="59"/>
    </location>
</feature>
<keyword evidence="1 4" id="KW-0378">Hydrolase</keyword>
<accession>A0A6A5Y150</accession>
<feature type="region of interest" description="Disordered" evidence="5">
    <location>
        <begin position="396"/>
        <end position="419"/>
    </location>
</feature>
<keyword evidence="3 4" id="KW-0443">Lipid metabolism</keyword>
<dbReference type="Gene3D" id="3.40.1090.10">
    <property type="entry name" value="Cytosolic phospholipase A2 catalytic domain"/>
    <property type="match status" value="1"/>
</dbReference>
<dbReference type="GO" id="GO:0046486">
    <property type="term" value="P:glycerolipid metabolic process"/>
    <property type="evidence" value="ECO:0007669"/>
    <property type="project" value="UniProtKB-ARBA"/>
</dbReference>
<keyword evidence="2 4" id="KW-0442">Lipid degradation</keyword>
<feature type="active site" description="Nucleophile" evidence="4">
    <location>
        <position position="57"/>
    </location>
</feature>
<dbReference type="GO" id="GO:0019369">
    <property type="term" value="P:arachidonate metabolic process"/>
    <property type="evidence" value="ECO:0007669"/>
    <property type="project" value="TreeGrafter"/>
</dbReference>
<dbReference type="Proteomes" id="UP000799778">
    <property type="component" value="Unassembled WGS sequence"/>
</dbReference>
<dbReference type="RefSeq" id="XP_033386869.1">
    <property type="nucleotide sequence ID" value="XM_033534871.1"/>
</dbReference>
<proteinExistence type="predicted"/>
<evidence type="ECO:0000256" key="3">
    <source>
        <dbReference type="ARBA" id="ARBA00023098"/>
    </source>
</evidence>
<dbReference type="PANTHER" id="PTHR24185:SF1">
    <property type="entry name" value="CALCIUM-INDEPENDENT PHOSPHOLIPASE A2-GAMMA"/>
    <property type="match status" value="1"/>
</dbReference>
<evidence type="ECO:0000256" key="1">
    <source>
        <dbReference type="ARBA" id="ARBA00022801"/>
    </source>
</evidence>
<reference evidence="7" key="1">
    <citation type="journal article" date="2020" name="Stud. Mycol.">
        <title>101 Dothideomycetes genomes: a test case for predicting lifestyles and emergence of pathogens.</title>
        <authorList>
            <person name="Haridas S."/>
            <person name="Albert R."/>
            <person name="Binder M."/>
            <person name="Bloem J."/>
            <person name="Labutti K."/>
            <person name="Salamov A."/>
            <person name="Andreopoulos B."/>
            <person name="Baker S."/>
            <person name="Barry K."/>
            <person name="Bills G."/>
            <person name="Bluhm B."/>
            <person name="Cannon C."/>
            <person name="Castanera R."/>
            <person name="Culley D."/>
            <person name="Daum C."/>
            <person name="Ezra D."/>
            <person name="Gonzalez J."/>
            <person name="Henrissat B."/>
            <person name="Kuo A."/>
            <person name="Liang C."/>
            <person name="Lipzen A."/>
            <person name="Lutzoni F."/>
            <person name="Magnuson J."/>
            <person name="Mondo S."/>
            <person name="Nolan M."/>
            <person name="Ohm R."/>
            <person name="Pangilinan J."/>
            <person name="Park H.-J."/>
            <person name="Ramirez L."/>
            <person name="Alfaro M."/>
            <person name="Sun H."/>
            <person name="Tritt A."/>
            <person name="Yoshinaga Y."/>
            <person name="Zwiers L.-H."/>
            <person name="Turgeon B."/>
            <person name="Goodwin S."/>
            <person name="Spatafora J."/>
            <person name="Crous P."/>
            <person name="Grigoriev I."/>
        </authorList>
    </citation>
    <scope>NUCLEOTIDE SEQUENCE</scope>
    <source>
        <strain evidence="7">CBS 175.79</strain>
    </source>
</reference>
<dbReference type="AlphaFoldDB" id="A0A6A5Y150"/>
<dbReference type="SUPFAM" id="SSF52151">
    <property type="entry name" value="FabD/lysophospholipase-like"/>
    <property type="match status" value="1"/>
</dbReference>
<evidence type="ECO:0000259" key="6">
    <source>
        <dbReference type="PROSITE" id="PS51635"/>
    </source>
</evidence>
<dbReference type="Pfam" id="PF01734">
    <property type="entry name" value="Patatin"/>
    <property type="match status" value="1"/>
</dbReference>
<organism evidence="7 8">
    <name type="scientific">Aaosphaeria arxii CBS 175.79</name>
    <dbReference type="NCBI Taxonomy" id="1450172"/>
    <lineage>
        <taxon>Eukaryota</taxon>
        <taxon>Fungi</taxon>
        <taxon>Dikarya</taxon>
        <taxon>Ascomycota</taxon>
        <taxon>Pezizomycotina</taxon>
        <taxon>Dothideomycetes</taxon>
        <taxon>Pleosporomycetidae</taxon>
        <taxon>Pleosporales</taxon>
        <taxon>Pleosporales incertae sedis</taxon>
        <taxon>Aaosphaeria</taxon>
    </lineage>
</organism>
<evidence type="ECO:0000256" key="2">
    <source>
        <dbReference type="ARBA" id="ARBA00022963"/>
    </source>
</evidence>
<dbReference type="GO" id="GO:0047499">
    <property type="term" value="F:calcium-independent phospholipase A2 activity"/>
    <property type="evidence" value="ECO:0007669"/>
    <property type="project" value="TreeGrafter"/>
</dbReference>
<dbReference type="PANTHER" id="PTHR24185">
    <property type="entry name" value="CALCIUM-INDEPENDENT PHOSPHOLIPASE A2-GAMMA"/>
    <property type="match status" value="1"/>
</dbReference>
<dbReference type="PROSITE" id="PS51635">
    <property type="entry name" value="PNPLA"/>
    <property type="match status" value="1"/>
</dbReference>
<dbReference type="InterPro" id="IPR002641">
    <property type="entry name" value="PNPLA_dom"/>
</dbReference>
<evidence type="ECO:0000313" key="8">
    <source>
        <dbReference type="Proteomes" id="UP000799778"/>
    </source>
</evidence>
<gene>
    <name evidence="7" type="ORF">BU24DRAFT_99077</name>
</gene>